<dbReference type="Proteomes" id="UP000644756">
    <property type="component" value="Unassembled WGS sequence"/>
</dbReference>
<dbReference type="GO" id="GO:0016758">
    <property type="term" value="F:hexosyltransferase activity"/>
    <property type="evidence" value="ECO:0007669"/>
    <property type="project" value="InterPro"/>
</dbReference>
<dbReference type="PANTHER" id="PTHR38134">
    <property type="entry name" value="SLR1395 PROTEIN"/>
    <property type="match status" value="1"/>
</dbReference>
<organism evidence="2 3">
    <name type="scientific">Paenibacillus abyssi</name>
    <dbReference type="NCBI Taxonomy" id="1340531"/>
    <lineage>
        <taxon>Bacteria</taxon>
        <taxon>Bacillati</taxon>
        <taxon>Bacillota</taxon>
        <taxon>Bacilli</taxon>
        <taxon>Bacillales</taxon>
        <taxon>Paenibacillaceae</taxon>
        <taxon>Paenibacillus</taxon>
    </lineage>
</organism>
<keyword evidence="3" id="KW-1185">Reference proteome</keyword>
<dbReference type="SUPFAM" id="SSF53756">
    <property type="entry name" value="UDP-Glycosyltransferase/glycogen phosphorylase"/>
    <property type="match status" value="2"/>
</dbReference>
<sequence length="374" mass="42825">MITVSYYISDYGYGHAARSIAVIRSLLQFSGNRLRIIICCSKALSFIKESLKEYDQEIIEYRNVSTDLGYILKQGSIQPDIDRLTVEYLKYIEGFPQLVERECKFLRQENISLVISDISPIPFAAANAVNIKSVGISNFTWYTAYTQMLEEHLLTPIKEAYSQMDYFVSLPGADEPYWGRYGHLRAGFFCREPLEKDLEQLSYQLNLNGSKIVVFFALGMSIGVDDLKGMQMWEDDSCLFIVSSNMDIDHKNVIRIPEHYTESQHYVALSDIVISKPGWGTVSEAVSLGKPLLLLKRDSFVEDDNTVAALNDNHPYKQIEWEQLKHLSITRELVESLNSRTTKQAANRRNENLQKIVEFAAELTVERQVIKTGW</sequence>
<protein>
    <recommendedName>
        <fullName evidence="1">Glycosyl transferase family 28 C-terminal domain-containing protein</fullName>
    </recommendedName>
</protein>
<dbReference type="AlphaFoldDB" id="A0A917LGL9"/>
<dbReference type="Pfam" id="PF04101">
    <property type="entry name" value="Glyco_tran_28_C"/>
    <property type="match status" value="1"/>
</dbReference>
<name>A0A917LGL9_9BACL</name>
<dbReference type="InterPro" id="IPR007235">
    <property type="entry name" value="Glyco_trans_28_C"/>
</dbReference>
<evidence type="ECO:0000313" key="3">
    <source>
        <dbReference type="Proteomes" id="UP000644756"/>
    </source>
</evidence>
<reference evidence="2" key="2">
    <citation type="submission" date="2020-09" db="EMBL/GenBank/DDBJ databases">
        <authorList>
            <person name="Sun Q."/>
            <person name="Zhou Y."/>
        </authorList>
    </citation>
    <scope>NUCLEOTIDE SEQUENCE</scope>
    <source>
        <strain evidence="2">CGMCC 1.12987</strain>
    </source>
</reference>
<evidence type="ECO:0000259" key="1">
    <source>
        <dbReference type="Pfam" id="PF04101"/>
    </source>
</evidence>
<evidence type="ECO:0000313" key="2">
    <source>
        <dbReference type="EMBL" id="GGG21640.1"/>
    </source>
</evidence>
<reference evidence="2" key="1">
    <citation type="journal article" date="2014" name="Int. J. Syst. Evol. Microbiol.">
        <title>Complete genome sequence of Corynebacterium casei LMG S-19264T (=DSM 44701T), isolated from a smear-ripened cheese.</title>
        <authorList>
            <consortium name="US DOE Joint Genome Institute (JGI-PGF)"/>
            <person name="Walter F."/>
            <person name="Albersmeier A."/>
            <person name="Kalinowski J."/>
            <person name="Ruckert C."/>
        </authorList>
    </citation>
    <scope>NUCLEOTIDE SEQUENCE</scope>
    <source>
        <strain evidence="2">CGMCC 1.12987</strain>
    </source>
</reference>
<dbReference type="EMBL" id="BMGR01000017">
    <property type="protein sequence ID" value="GGG21640.1"/>
    <property type="molecule type" value="Genomic_DNA"/>
</dbReference>
<gene>
    <name evidence="2" type="ORF">GCM10010916_42930</name>
</gene>
<dbReference type="PANTHER" id="PTHR38134:SF2">
    <property type="entry name" value="GALACTOKINASE"/>
    <property type="match status" value="1"/>
</dbReference>
<dbReference type="InterPro" id="IPR053205">
    <property type="entry name" value="GHMP_kinase_L-arabinokinase"/>
</dbReference>
<proteinExistence type="predicted"/>
<dbReference type="Gene3D" id="3.40.50.2000">
    <property type="entry name" value="Glycogen Phosphorylase B"/>
    <property type="match status" value="1"/>
</dbReference>
<feature type="domain" description="Glycosyl transferase family 28 C-terminal" evidence="1">
    <location>
        <begin position="256"/>
        <end position="357"/>
    </location>
</feature>
<comment type="caution">
    <text evidence="2">The sequence shown here is derived from an EMBL/GenBank/DDBJ whole genome shotgun (WGS) entry which is preliminary data.</text>
</comment>
<accession>A0A917LGL9</accession>